<feature type="domain" description="HTH bat-type" evidence="1">
    <location>
        <begin position="126"/>
        <end position="177"/>
    </location>
</feature>
<keyword evidence="3" id="KW-1185">Reference proteome</keyword>
<protein>
    <submittedName>
        <fullName evidence="2">Helix-turn-helix domain-containing protein</fullName>
    </submittedName>
</protein>
<dbReference type="KEGG" id="mten:GWK48_00470"/>
<dbReference type="PANTHER" id="PTHR34236:SF2">
    <property type="entry name" value="HTH BAT-TYPE DOMAIN-CONTAINING PROTEIN"/>
    <property type="match status" value="1"/>
</dbReference>
<sequence length="185" mass="20795">MGILGDKHTVIEKVDPQTDFTNHIIKVDLLDRETKRLLTIGGVRIVELKGGKQIWAKAPSCSSCKFLSKTEVMILNAKPLSQNEIVYKLLVPSVGYLKTVITELNSLGLKPRVLKTDKPREDDLELTDRQLQILLLTYKKGYYDVERKASLTEIAKELGISPSSAEELLRRALKKVVGKYLNGTF</sequence>
<dbReference type="Proteomes" id="UP000509301">
    <property type="component" value="Chromosome"/>
</dbReference>
<dbReference type="SUPFAM" id="SSF88659">
    <property type="entry name" value="Sigma3 and sigma4 domains of RNA polymerase sigma factors"/>
    <property type="match status" value="1"/>
</dbReference>
<dbReference type="PANTHER" id="PTHR34236">
    <property type="entry name" value="DIMETHYL SULFOXIDE REDUCTASE TRANSCRIPTIONAL ACTIVATOR"/>
    <property type="match status" value="1"/>
</dbReference>
<dbReference type="AlphaFoldDB" id="A0A6N0P0K1"/>
<dbReference type="InterPro" id="IPR007050">
    <property type="entry name" value="HTH_bacterioopsin"/>
</dbReference>
<dbReference type="Pfam" id="PF04967">
    <property type="entry name" value="HTH_10"/>
    <property type="match status" value="1"/>
</dbReference>
<evidence type="ECO:0000313" key="2">
    <source>
        <dbReference type="EMBL" id="QKR00911.1"/>
    </source>
</evidence>
<evidence type="ECO:0000313" key="3">
    <source>
        <dbReference type="Proteomes" id="UP000509301"/>
    </source>
</evidence>
<reference evidence="2 3" key="1">
    <citation type="submission" date="2020-02" db="EMBL/GenBank/DDBJ databases">
        <title>Comparative genome analysis reveals the metabolism and evolution of the thermophilic archaeal genus Metallosphaera.</title>
        <authorList>
            <person name="Jiang C."/>
        </authorList>
    </citation>
    <scope>NUCLEOTIDE SEQUENCE [LARGE SCALE GENOMIC DNA]</scope>
    <source>
        <strain evidence="2 3">Ric-A</strain>
    </source>
</reference>
<gene>
    <name evidence="2" type="ORF">GWK48_00470</name>
</gene>
<dbReference type="InterPro" id="IPR036388">
    <property type="entry name" value="WH-like_DNA-bd_sf"/>
</dbReference>
<evidence type="ECO:0000259" key="1">
    <source>
        <dbReference type="Pfam" id="PF04967"/>
    </source>
</evidence>
<dbReference type="OrthoDB" id="202021at2157"/>
<dbReference type="Gene3D" id="1.10.10.10">
    <property type="entry name" value="Winged helix-like DNA-binding domain superfamily/Winged helix DNA-binding domain"/>
    <property type="match status" value="1"/>
</dbReference>
<organism evidence="2 3">
    <name type="scientific">Metallosphaera tengchongensis</name>
    <dbReference type="NCBI Taxonomy" id="1532350"/>
    <lineage>
        <taxon>Archaea</taxon>
        <taxon>Thermoproteota</taxon>
        <taxon>Thermoprotei</taxon>
        <taxon>Sulfolobales</taxon>
        <taxon>Sulfolobaceae</taxon>
        <taxon>Metallosphaera</taxon>
    </lineage>
</organism>
<accession>A0A6N0P0K1</accession>
<name>A0A6N0P0K1_9CREN</name>
<dbReference type="InterPro" id="IPR013324">
    <property type="entry name" value="RNA_pol_sigma_r3/r4-like"/>
</dbReference>
<proteinExistence type="predicted"/>
<dbReference type="EMBL" id="CP049074">
    <property type="protein sequence ID" value="QKR00911.1"/>
    <property type="molecule type" value="Genomic_DNA"/>
</dbReference>